<dbReference type="RefSeq" id="WP_143372519.1">
    <property type="nucleotide sequence ID" value="NZ_VJVZ01000003.1"/>
</dbReference>
<dbReference type="Proteomes" id="UP000320643">
    <property type="component" value="Unassembled WGS sequence"/>
</dbReference>
<keyword evidence="2" id="KW-0732">Signal</keyword>
<feature type="compositionally biased region" description="Low complexity" evidence="1">
    <location>
        <begin position="38"/>
        <end position="50"/>
    </location>
</feature>
<name>A0A552V5U3_9FLAO</name>
<evidence type="ECO:0000256" key="1">
    <source>
        <dbReference type="SAM" id="MobiDB-lite"/>
    </source>
</evidence>
<gene>
    <name evidence="3" type="ORF">FMM05_06435</name>
</gene>
<feature type="chain" id="PRO_5022246193" description="Secreted protein" evidence="2">
    <location>
        <begin position="19"/>
        <end position="217"/>
    </location>
</feature>
<evidence type="ECO:0000256" key="2">
    <source>
        <dbReference type="SAM" id="SignalP"/>
    </source>
</evidence>
<feature type="signal peptide" evidence="2">
    <location>
        <begin position="1"/>
        <end position="18"/>
    </location>
</feature>
<organism evidence="3 4">
    <name type="scientific">Flavobacterium zepuense</name>
    <dbReference type="NCBI Taxonomy" id="2593302"/>
    <lineage>
        <taxon>Bacteria</taxon>
        <taxon>Pseudomonadati</taxon>
        <taxon>Bacteroidota</taxon>
        <taxon>Flavobacteriia</taxon>
        <taxon>Flavobacteriales</taxon>
        <taxon>Flavobacteriaceae</taxon>
        <taxon>Flavobacterium</taxon>
    </lineage>
</organism>
<reference evidence="3 4" key="1">
    <citation type="submission" date="2019-07" db="EMBL/GenBank/DDBJ databases">
        <title>Flavobacterium sp. nov., isolated from glacier ice.</title>
        <authorList>
            <person name="Liu Q."/>
            <person name="Xin Y.-H."/>
        </authorList>
    </citation>
    <scope>NUCLEOTIDE SEQUENCE [LARGE SCALE GENOMIC DNA]</scope>
    <source>
        <strain evidence="3 4">ZT4R6</strain>
    </source>
</reference>
<evidence type="ECO:0000313" key="3">
    <source>
        <dbReference type="EMBL" id="TRW25855.1"/>
    </source>
</evidence>
<evidence type="ECO:0000313" key="4">
    <source>
        <dbReference type="Proteomes" id="UP000320643"/>
    </source>
</evidence>
<proteinExistence type="predicted"/>
<accession>A0A552V5U3</accession>
<feature type="region of interest" description="Disordered" evidence="1">
    <location>
        <begin position="38"/>
        <end position="58"/>
    </location>
</feature>
<comment type="caution">
    <text evidence="3">The sequence shown here is derived from an EMBL/GenBank/DDBJ whole genome shotgun (WGS) entry which is preliminary data.</text>
</comment>
<dbReference type="OrthoDB" id="1148517at2"/>
<keyword evidence="4" id="KW-1185">Reference proteome</keyword>
<protein>
    <recommendedName>
        <fullName evidence="5">Secreted protein</fullName>
    </recommendedName>
</protein>
<evidence type="ECO:0008006" key="5">
    <source>
        <dbReference type="Google" id="ProtNLM"/>
    </source>
</evidence>
<sequence length="217" mass="24044">MKKIFLISLFLLSLSTYAQVDTHSGGIAIPKAKANTTITPSTTTVSPDSPFSAKPKEKSDFNLPKFSVGEKKSEFSMFQEEKYVNRSSEFAERAAVKPEGESNEAYRGNQSFGEVRTKSQYIQVMARDFGAEDGDRIKVMVNDRVVIAEVTLINSFKGIQITLDPGFNKVDFEALNQGTSGPNTAEFRVYDDKQGLISNNQWNLATGFKATVMVIKE</sequence>
<dbReference type="AlphaFoldDB" id="A0A552V5U3"/>
<dbReference type="EMBL" id="VJVZ01000003">
    <property type="protein sequence ID" value="TRW25855.1"/>
    <property type="molecule type" value="Genomic_DNA"/>
</dbReference>